<evidence type="ECO:0000256" key="1">
    <source>
        <dbReference type="ARBA" id="ARBA00004651"/>
    </source>
</evidence>
<keyword evidence="8" id="KW-1185">Reference proteome</keyword>
<dbReference type="EMBL" id="AP027151">
    <property type="protein sequence ID" value="BDV43523.1"/>
    <property type="molecule type" value="Genomic_DNA"/>
</dbReference>
<feature type="transmembrane region" description="Helical" evidence="6">
    <location>
        <begin position="334"/>
        <end position="356"/>
    </location>
</feature>
<dbReference type="Pfam" id="PF03739">
    <property type="entry name" value="LptF_LptG"/>
    <property type="match status" value="1"/>
</dbReference>
<feature type="transmembrane region" description="Helical" evidence="6">
    <location>
        <begin position="54"/>
        <end position="79"/>
    </location>
</feature>
<feature type="transmembrane region" description="Helical" evidence="6">
    <location>
        <begin position="280"/>
        <end position="298"/>
    </location>
</feature>
<dbReference type="PANTHER" id="PTHR33529">
    <property type="entry name" value="SLR0882 PROTEIN-RELATED"/>
    <property type="match status" value="1"/>
</dbReference>
<evidence type="ECO:0000313" key="7">
    <source>
        <dbReference type="EMBL" id="BDV43523.1"/>
    </source>
</evidence>
<accession>A0ABM8EM67</accession>
<evidence type="ECO:0000256" key="6">
    <source>
        <dbReference type="SAM" id="Phobius"/>
    </source>
</evidence>
<evidence type="ECO:0000256" key="4">
    <source>
        <dbReference type="ARBA" id="ARBA00022989"/>
    </source>
</evidence>
<protein>
    <submittedName>
        <fullName evidence="7">LPS export ABC transporter permease LptF</fullName>
    </submittedName>
</protein>
<organism evidence="7 8">
    <name type="scientific">Geotalea uraniireducens</name>
    <dbReference type="NCBI Taxonomy" id="351604"/>
    <lineage>
        <taxon>Bacteria</taxon>
        <taxon>Pseudomonadati</taxon>
        <taxon>Thermodesulfobacteriota</taxon>
        <taxon>Desulfuromonadia</taxon>
        <taxon>Geobacterales</taxon>
        <taxon>Geobacteraceae</taxon>
        <taxon>Geotalea</taxon>
    </lineage>
</organism>
<reference evidence="7 8" key="1">
    <citation type="submission" date="2022-12" db="EMBL/GenBank/DDBJ databases">
        <title>Polyphasic characterization of Geotalea uranireducens NIT-SL11 newly isolated from a complex of sewage sludge and microbially reduced graphene oxide.</title>
        <authorList>
            <person name="Xie L."/>
            <person name="Yoshida N."/>
            <person name="Meng L."/>
        </authorList>
    </citation>
    <scope>NUCLEOTIDE SEQUENCE [LARGE SCALE GENOMIC DNA]</scope>
    <source>
        <strain evidence="7 8">NIT-SL11</strain>
    </source>
</reference>
<feature type="transmembrane region" description="Helical" evidence="6">
    <location>
        <begin position="15"/>
        <end position="34"/>
    </location>
</feature>
<keyword evidence="3 6" id="KW-0812">Transmembrane</keyword>
<evidence type="ECO:0000256" key="5">
    <source>
        <dbReference type="ARBA" id="ARBA00023136"/>
    </source>
</evidence>
<evidence type="ECO:0000256" key="3">
    <source>
        <dbReference type="ARBA" id="ARBA00022692"/>
    </source>
</evidence>
<dbReference type="Proteomes" id="UP001317705">
    <property type="component" value="Chromosome"/>
</dbReference>
<dbReference type="InterPro" id="IPR030922">
    <property type="entry name" value="LptF"/>
</dbReference>
<gene>
    <name evidence="7" type="primary">lptF</name>
    <name evidence="7" type="ORF">GURASL_24460</name>
</gene>
<comment type="subcellular location">
    <subcellularLocation>
        <location evidence="1">Cell membrane</location>
        <topology evidence="1">Multi-pass membrane protein</topology>
    </subcellularLocation>
</comment>
<dbReference type="RefSeq" id="WP_281999649.1">
    <property type="nucleotide sequence ID" value="NZ_AP027151.1"/>
</dbReference>
<keyword evidence="5 6" id="KW-0472">Membrane</keyword>
<dbReference type="InterPro" id="IPR005495">
    <property type="entry name" value="LptG/LptF_permease"/>
</dbReference>
<proteinExistence type="predicted"/>
<name>A0ABM8EM67_9BACT</name>
<dbReference type="NCBIfam" id="TIGR04407">
    <property type="entry name" value="LptF_YjgP"/>
    <property type="match status" value="1"/>
</dbReference>
<evidence type="ECO:0000256" key="2">
    <source>
        <dbReference type="ARBA" id="ARBA00022475"/>
    </source>
</evidence>
<sequence length="389" mass="43450">MSRIIFRYIFKETAVPFFLGMAIFTFVLLMGRLLKLAELVFAKGVPILDVGKLIFFMLPSFLVITIPMAFLLAVLLAFGRLSADSEIIALKAGGVGTAAMMPPVLTFAALAYLATTFISVYALPWGNTSFKEFLYEVIETRAAMSINEKVFNDDFPGLVIYVDNYNQRTHEITGILIHDERNPEEPSTIFASSGKLITIPEERTVRLHLENGSIHRSQGGNIYRLIEFSSYDLLVTLQQQKKDYRNELDLTLSELLAHLHKPGEDPKFRRDVLIELNKRFALPFACFVFAVIGVPLGIQNQRSGKAGGFSAALLLLMLYYILMSAGRTIGEKGIVHPAVGAWLPNGLFIAFGLYLLHKAATEQPIPLVQTVSDLLHWAKTHLGRQRRDS</sequence>
<feature type="transmembrane region" description="Helical" evidence="6">
    <location>
        <begin position="304"/>
        <end position="322"/>
    </location>
</feature>
<keyword evidence="4 6" id="KW-1133">Transmembrane helix</keyword>
<feature type="transmembrane region" description="Helical" evidence="6">
    <location>
        <begin position="99"/>
        <end position="123"/>
    </location>
</feature>
<evidence type="ECO:0000313" key="8">
    <source>
        <dbReference type="Proteomes" id="UP001317705"/>
    </source>
</evidence>
<keyword evidence="2" id="KW-1003">Cell membrane</keyword>
<dbReference type="PANTHER" id="PTHR33529:SF6">
    <property type="entry name" value="YJGP_YJGQ FAMILY PERMEASE"/>
    <property type="match status" value="1"/>
</dbReference>